<evidence type="ECO:0000313" key="2">
    <source>
        <dbReference type="Proteomes" id="UP000680158"/>
    </source>
</evidence>
<dbReference type="Proteomes" id="UP000680158">
    <property type="component" value="Unassembled WGS sequence"/>
</dbReference>
<keyword evidence="2" id="KW-1185">Reference proteome</keyword>
<proteinExistence type="predicted"/>
<reference evidence="1 2" key="1">
    <citation type="submission" date="2021-04" db="EMBL/GenBank/DDBJ databases">
        <title>novel species isolated from subtropical streams in China.</title>
        <authorList>
            <person name="Lu H."/>
        </authorList>
    </citation>
    <scope>NUCLEOTIDE SEQUENCE [LARGE SCALE GENOMIC DNA]</scope>
    <source>
        <strain evidence="1 2">BYS107W</strain>
    </source>
</reference>
<dbReference type="EMBL" id="JAGSPM010000007">
    <property type="protein sequence ID" value="MBR7747460.1"/>
    <property type="molecule type" value="Genomic_DNA"/>
</dbReference>
<gene>
    <name evidence="1" type="ORF">KDM92_12780</name>
</gene>
<comment type="caution">
    <text evidence="1">The sequence shown here is derived from an EMBL/GenBank/DDBJ whole genome shotgun (WGS) entry which is preliminary data.</text>
</comment>
<evidence type="ECO:0000313" key="1">
    <source>
        <dbReference type="EMBL" id="MBR7747460.1"/>
    </source>
</evidence>
<dbReference type="RefSeq" id="WP_212684850.1">
    <property type="nucleotide sequence ID" value="NZ_JAGSPM010000007.1"/>
</dbReference>
<dbReference type="InterPro" id="IPR014859">
    <property type="entry name" value="Phage_TAC_4"/>
</dbReference>
<accession>A0A941DG18</accession>
<dbReference type="Pfam" id="PF08748">
    <property type="entry name" value="Phage_TAC_4"/>
    <property type="match status" value="1"/>
</dbReference>
<sequence>MAKIILGKRPKNFKKTITVTMLEGGEGSVEMSYKYRTRTEFGTFIDELFNDAGVKPASQDDADVKFSLAEALKKTLDVNADYIMKVADGWNLDIEFSRDSVAQLCDELPGVALQIIDSYRLAITEGRLGN</sequence>
<protein>
    <recommendedName>
        <fullName evidence="3">Tail assembly chaperone</fullName>
    </recommendedName>
</protein>
<dbReference type="AlphaFoldDB" id="A0A941DG18"/>
<organism evidence="1 2">
    <name type="scientific">Undibacterium baiyunense</name>
    <dbReference type="NCBI Taxonomy" id="2828731"/>
    <lineage>
        <taxon>Bacteria</taxon>
        <taxon>Pseudomonadati</taxon>
        <taxon>Pseudomonadota</taxon>
        <taxon>Betaproteobacteria</taxon>
        <taxon>Burkholderiales</taxon>
        <taxon>Oxalobacteraceae</taxon>
        <taxon>Undibacterium</taxon>
    </lineage>
</organism>
<name>A0A941DG18_9BURK</name>
<evidence type="ECO:0008006" key="3">
    <source>
        <dbReference type="Google" id="ProtNLM"/>
    </source>
</evidence>